<evidence type="ECO:0000259" key="1">
    <source>
        <dbReference type="Pfam" id="PF01738"/>
    </source>
</evidence>
<organism evidence="2 3">
    <name type="scientific">Meloidogyne enterolobii</name>
    <name type="common">Root-knot nematode worm</name>
    <name type="synonym">Meloidogyne mayaguensis</name>
    <dbReference type="NCBI Taxonomy" id="390850"/>
    <lineage>
        <taxon>Eukaryota</taxon>
        <taxon>Metazoa</taxon>
        <taxon>Ecdysozoa</taxon>
        <taxon>Nematoda</taxon>
        <taxon>Chromadorea</taxon>
        <taxon>Rhabditida</taxon>
        <taxon>Tylenchina</taxon>
        <taxon>Tylenchomorpha</taxon>
        <taxon>Tylenchoidea</taxon>
        <taxon>Meloidogynidae</taxon>
        <taxon>Meloidogyninae</taxon>
        <taxon>Meloidogyne</taxon>
    </lineage>
</organism>
<dbReference type="PANTHER" id="PTHR22946:SF0">
    <property type="entry name" value="DIENELACTONE HYDROLASE DOMAIN-CONTAINING PROTEIN"/>
    <property type="match status" value="1"/>
</dbReference>
<dbReference type="GO" id="GO:0016787">
    <property type="term" value="F:hydrolase activity"/>
    <property type="evidence" value="ECO:0007669"/>
    <property type="project" value="InterPro"/>
</dbReference>
<dbReference type="InterPro" id="IPR050261">
    <property type="entry name" value="FrsA_esterase"/>
</dbReference>
<dbReference type="PANTHER" id="PTHR22946">
    <property type="entry name" value="DIENELACTONE HYDROLASE DOMAIN-CONTAINING PROTEIN-RELATED"/>
    <property type="match status" value="1"/>
</dbReference>
<reference evidence="2 3" key="1">
    <citation type="submission" date="2020-08" db="EMBL/GenBank/DDBJ databases">
        <authorList>
            <person name="Koutsovoulos G."/>
            <person name="Danchin GJ E."/>
        </authorList>
    </citation>
    <scope>NUCLEOTIDE SEQUENCE [LARGE SCALE GENOMIC DNA]</scope>
</reference>
<gene>
    <name evidence="2" type="ORF">MENT_LOCUS3768</name>
</gene>
<dbReference type="AlphaFoldDB" id="A0A6V7TVJ8"/>
<sequence>MVYFYQFLRVQLFSREDNPRYNFRIMPKKKNIAAPKKEVVVVQEKIEPIINEDRYEYTDEIDNVLLEGFVCLPDHRTVPNEPIPGVLVCHAFGGIGNLEEEKCRELAKAGYIAFAADLYGKGKRGQSFEENMALLKPFREDRTNLLRRRLFLGLQCLRDQMAVDNEKIAVIGFCFGGLCALDLARVNVGIKIAVSFHGTFTPLPDQPDPEKEKPIEASVLICHGDADTHIPHEQCMNVMAEMRARKADWQFISYGNAKHGFTDRELENSTREGVGYNEQADKRSWMTMLALFKEKFGNTLITF</sequence>
<dbReference type="Gene3D" id="3.40.50.1820">
    <property type="entry name" value="alpha/beta hydrolase"/>
    <property type="match status" value="1"/>
</dbReference>
<evidence type="ECO:0000313" key="3">
    <source>
        <dbReference type="Proteomes" id="UP000580250"/>
    </source>
</evidence>
<dbReference type="OrthoDB" id="17560at2759"/>
<evidence type="ECO:0000313" key="2">
    <source>
        <dbReference type="EMBL" id="CAD2132721.1"/>
    </source>
</evidence>
<dbReference type="Proteomes" id="UP000580250">
    <property type="component" value="Unassembled WGS sequence"/>
</dbReference>
<comment type="caution">
    <text evidence="2">The sequence shown here is derived from an EMBL/GenBank/DDBJ whole genome shotgun (WGS) entry which is preliminary data.</text>
</comment>
<proteinExistence type="predicted"/>
<accession>A0A6V7TVJ8</accession>
<protein>
    <recommendedName>
        <fullName evidence="1">Dienelactone hydrolase domain-containing protein</fullName>
    </recommendedName>
</protein>
<feature type="domain" description="Dienelactone hydrolase" evidence="1">
    <location>
        <begin position="79"/>
        <end position="294"/>
    </location>
</feature>
<dbReference type="SUPFAM" id="SSF53474">
    <property type="entry name" value="alpha/beta-Hydrolases"/>
    <property type="match status" value="1"/>
</dbReference>
<dbReference type="InterPro" id="IPR029058">
    <property type="entry name" value="AB_hydrolase_fold"/>
</dbReference>
<name>A0A6V7TVJ8_MELEN</name>
<dbReference type="EMBL" id="CAJEWN010000012">
    <property type="protein sequence ID" value="CAD2132721.1"/>
    <property type="molecule type" value="Genomic_DNA"/>
</dbReference>
<dbReference type="InterPro" id="IPR002925">
    <property type="entry name" value="Dienelactn_hydro"/>
</dbReference>
<dbReference type="Pfam" id="PF01738">
    <property type="entry name" value="DLH"/>
    <property type="match status" value="1"/>
</dbReference>